<evidence type="ECO:0000313" key="3">
    <source>
        <dbReference type="Proteomes" id="UP000569951"/>
    </source>
</evidence>
<dbReference type="InterPro" id="IPR036388">
    <property type="entry name" value="WH-like_DNA-bd_sf"/>
</dbReference>
<gene>
    <name evidence="2" type="ORF">HNR42_002259</name>
</gene>
<dbReference type="GO" id="GO:0003677">
    <property type="term" value="F:DNA binding"/>
    <property type="evidence" value="ECO:0007669"/>
    <property type="project" value="UniProtKB-KW"/>
</dbReference>
<proteinExistence type="predicted"/>
<dbReference type="EMBL" id="JACHHG010000008">
    <property type="protein sequence ID" value="MBB6098824.1"/>
    <property type="molecule type" value="Genomic_DNA"/>
</dbReference>
<dbReference type="SUPFAM" id="SSF46785">
    <property type="entry name" value="Winged helix' DNA-binding domain"/>
    <property type="match status" value="1"/>
</dbReference>
<dbReference type="Proteomes" id="UP000569951">
    <property type="component" value="Unassembled WGS sequence"/>
</dbReference>
<dbReference type="RefSeq" id="WP_221277080.1">
    <property type="nucleotide sequence ID" value="NZ_JACHHG010000008.1"/>
</dbReference>
<dbReference type="SMART" id="SM00347">
    <property type="entry name" value="HTH_MARR"/>
    <property type="match status" value="1"/>
</dbReference>
<dbReference type="PANTHER" id="PTHR33164:SF43">
    <property type="entry name" value="HTH-TYPE TRANSCRIPTIONAL REPRESSOR YETL"/>
    <property type="match status" value="1"/>
</dbReference>
<organism evidence="2 3">
    <name type="scientific">Deinobacterium chartae</name>
    <dbReference type="NCBI Taxonomy" id="521158"/>
    <lineage>
        <taxon>Bacteria</taxon>
        <taxon>Thermotogati</taxon>
        <taxon>Deinococcota</taxon>
        <taxon>Deinococci</taxon>
        <taxon>Deinococcales</taxon>
        <taxon>Deinococcaceae</taxon>
        <taxon>Deinobacterium</taxon>
    </lineage>
</organism>
<dbReference type="PROSITE" id="PS50995">
    <property type="entry name" value="HTH_MARR_2"/>
    <property type="match status" value="1"/>
</dbReference>
<dbReference type="PANTHER" id="PTHR33164">
    <property type="entry name" value="TRANSCRIPTIONAL REGULATOR, MARR FAMILY"/>
    <property type="match status" value="1"/>
</dbReference>
<evidence type="ECO:0000259" key="1">
    <source>
        <dbReference type="PROSITE" id="PS50995"/>
    </source>
</evidence>
<protein>
    <submittedName>
        <fullName evidence="2">DNA-binding MarR family transcriptional regulator</fullName>
    </submittedName>
</protein>
<keyword evidence="2" id="KW-0238">DNA-binding</keyword>
<dbReference type="GO" id="GO:0003700">
    <property type="term" value="F:DNA-binding transcription factor activity"/>
    <property type="evidence" value="ECO:0007669"/>
    <property type="project" value="InterPro"/>
</dbReference>
<dbReference type="GO" id="GO:0006950">
    <property type="term" value="P:response to stress"/>
    <property type="evidence" value="ECO:0007669"/>
    <property type="project" value="TreeGrafter"/>
</dbReference>
<dbReference type="InterPro" id="IPR036390">
    <property type="entry name" value="WH_DNA-bd_sf"/>
</dbReference>
<reference evidence="2 3" key="1">
    <citation type="submission" date="2020-08" db="EMBL/GenBank/DDBJ databases">
        <title>Genomic Encyclopedia of Type Strains, Phase IV (KMG-IV): sequencing the most valuable type-strain genomes for metagenomic binning, comparative biology and taxonomic classification.</title>
        <authorList>
            <person name="Goeker M."/>
        </authorList>
    </citation>
    <scope>NUCLEOTIDE SEQUENCE [LARGE SCALE GENOMIC DNA]</scope>
    <source>
        <strain evidence="2 3">DSM 21458</strain>
    </source>
</reference>
<dbReference type="InterPro" id="IPR039422">
    <property type="entry name" value="MarR/SlyA-like"/>
</dbReference>
<evidence type="ECO:0000313" key="2">
    <source>
        <dbReference type="EMBL" id="MBB6098824.1"/>
    </source>
</evidence>
<sequence length="154" mass="17496">MSVKTPVPTVNQALAAWARLARLYAKTVRGIERELRPLELTLIEFDALAQLGAREGLVQQDLADHLLVSEGNITYLTSKLARRELIERRSDGRCKRLYLTSRGRALLEAARPTVERFHQRQFGNLEPSELHTLLVLLRRADRQTSPLGTEQETV</sequence>
<dbReference type="InterPro" id="IPR000835">
    <property type="entry name" value="HTH_MarR-typ"/>
</dbReference>
<dbReference type="Pfam" id="PF12802">
    <property type="entry name" value="MarR_2"/>
    <property type="match status" value="1"/>
</dbReference>
<name>A0A841I1G0_9DEIO</name>
<dbReference type="AlphaFoldDB" id="A0A841I1G0"/>
<keyword evidence="3" id="KW-1185">Reference proteome</keyword>
<feature type="domain" description="HTH marR-type" evidence="1">
    <location>
        <begin position="10"/>
        <end position="142"/>
    </location>
</feature>
<comment type="caution">
    <text evidence="2">The sequence shown here is derived from an EMBL/GenBank/DDBJ whole genome shotgun (WGS) entry which is preliminary data.</text>
</comment>
<accession>A0A841I1G0</accession>
<dbReference type="Gene3D" id="1.10.10.10">
    <property type="entry name" value="Winged helix-like DNA-binding domain superfamily/Winged helix DNA-binding domain"/>
    <property type="match status" value="1"/>
</dbReference>